<name>A0A2S7W985_9FLAO</name>
<sequence length="67" mass="7887">MKIVSPEKIEKLEQFFKKEISNDQDVWDEMPNTVQEIVDYSLKESEEGKVVSHKDVISKVKKKYNIS</sequence>
<dbReference type="AlphaFoldDB" id="A0A2S7W985"/>
<evidence type="ECO:0000313" key="2">
    <source>
        <dbReference type="Proteomes" id="UP000237608"/>
    </source>
</evidence>
<accession>A0A2S7W985</accession>
<keyword evidence="2" id="KW-1185">Reference proteome</keyword>
<comment type="caution">
    <text evidence="1">The sequence shown here is derived from an EMBL/GenBank/DDBJ whole genome shotgun (WGS) entry which is preliminary data.</text>
</comment>
<proteinExistence type="predicted"/>
<evidence type="ECO:0008006" key="3">
    <source>
        <dbReference type="Google" id="ProtNLM"/>
    </source>
</evidence>
<gene>
    <name evidence="1" type="ORF">BTO13_02370</name>
</gene>
<organism evidence="1 2">
    <name type="scientific">Polaribacter gangjinensis</name>
    <dbReference type="NCBI Taxonomy" id="574710"/>
    <lineage>
        <taxon>Bacteria</taxon>
        <taxon>Pseudomonadati</taxon>
        <taxon>Bacteroidota</taxon>
        <taxon>Flavobacteriia</taxon>
        <taxon>Flavobacteriales</taxon>
        <taxon>Flavobacteriaceae</taxon>
    </lineage>
</organism>
<dbReference type="EMBL" id="MSCL01000001">
    <property type="protein sequence ID" value="PQJ74190.1"/>
    <property type="molecule type" value="Genomic_DNA"/>
</dbReference>
<dbReference type="Proteomes" id="UP000237608">
    <property type="component" value="Unassembled WGS sequence"/>
</dbReference>
<protein>
    <recommendedName>
        <fullName evidence="3">Addiction module protein</fullName>
    </recommendedName>
</protein>
<reference evidence="1 2" key="1">
    <citation type="submission" date="2016-12" db="EMBL/GenBank/DDBJ databases">
        <title>Trade-off between light-utilization and light-protection in marine flavobacteria.</title>
        <authorList>
            <person name="Kumagai Y."/>
            <person name="Yoshizawa S."/>
            <person name="Kogure K."/>
            <person name="Iwasaki W."/>
        </authorList>
    </citation>
    <scope>NUCLEOTIDE SEQUENCE [LARGE SCALE GENOMIC DNA]</scope>
    <source>
        <strain evidence="1 2">KCTC 22729</strain>
    </source>
</reference>
<evidence type="ECO:0000313" key="1">
    <source>
        <dbReference type="EMBL" id="PQJ74190.1"/>
    </source>
</evidence>